<evidence type="ECO:0000256" key="9">
    <source>
        <dbReference type="SAM" id="Phobius"/>
    </source>
</evidence>
<dbReference type="GO" id="GO:0004930">
    <property type="term" value="F:G protein-coupled receptor activity"/>
    <property type="evidence" value="ECO:0007669"/>
    <property type="project" value="UniProtKB-KW"/>
</dbReference>
<keyword evidence="8" id="KW-0807">Transducer</keyword>
<dbReference type="PROSITE" id="PS50262">
    <property type="entry name" value="G_PROTEIN_RECEP_F1_2"/>
    <property type="match status" value="1"/>
</dbReference>
<organism evidence="11 12">
    <name type="scientific">Caenorhabditis nigoni</name>
    <dbReference type="NCBI Taxonomy" id="1611254"/>
    <lineage>
        <taxon>Eukaryota</taxon>
        <taxon>Metazoa</taxon>
        <taxon>Ecdysozoa</taxon>
        <taxon>Nematoda</taxon>
        <taxon>Chromadorea</taxon>
        <taxon>Rhabditida</taxon>
        <taxon>Rhabditina</taxon>
        <taxon>Rhabditomorpha</taxon>
        <taxon>Rhabditoidea</taxon>
        <taxon>Rhabditidae</taxon>
        <taxon>Peloderinae</taxon>
        <taxon>Caenorhabditis</taxon>
    </lineage>
</organism>
<dbReference type="GO" id="GO:0005886">
    <property type="term" value="C:plasma membrane"/>
    <property type="evidence" value="ECO:0007669"/>
    <property type="project" value="UniProtKB-SubCell"/>
</dbReference>
<dbReference type="Proteomes" id="UP000230233">
    <property type="component" value="Chromosome IV"/>
</dbReference>
<name>A0A2G5U5Z6_9PELO</name>
<dbReference type="Gene3D" id="1.20.1070.10">
    <property type="entry name" value="Rhodopsin 7-helix transmembrane proteins"/>
    <property type="match status" value="1"/>
</dbReference>
<evidence type="ECO:0000256" key="8">
    <source>
        <dbReference type="ARBA" id="ARBA00023224"/>
    </source>
</evidence>
<evidence type="ECO:0000313" key="12">
    <source>
        <dbReference type="Proteomes" id="UP000230233"/>
    </source>
</evidence>
<evidence type="ECO:0000256" key="3">
    <source>
        <dbReference type="ARBA" id="ARBA00022692"/>
    </source>
</evidence>
<evidence type="ECO:0000256" key="4">
    <source>
        <dbReference type="ARBA" id="ARBA00022989"/>
    </source>
</evidence>
<comment type="caution">
    <text evidence="11">The sequence shown here is derived from an EMBL/GenBank/DDBJ whole genome shotgun (WGS) entry which is preliminary data.</text>
</comment>
<dbReference type="AlphaFoldDB" id="A0A2G5U5Z6"/>
<dbReference type="SUPFAM" id="SSF81321">
    <property type="entry name" value="Family A G protein-coupled receptor-like"/>
    <property type="match status" value="1"/>
</dbReference>
<evidence type="ECO:0000256" key="1">
    <source>
        <dbReference type="ARBA" id="ARBA00004651"/>
    </source>
</evidence>
<feature type="transmembrane region" description="Helical" evidence="9">
    <location>
        <begin position="198"/>
        <end position="221"/>
    </location>
</feature>
<evidence type="ECO:0000313" key="11">
    <source>
        <dbReference type="EMBL" id="PIC34954.1"/>
    </source>
</evidence>
<dbReference type="EMBL" id="PDUG01000004">
    <property type="protein sequence ID" value="PIC34954.1"/>
    <property type="molecule type" value="Genomic_DNA"/>
</dbReference>
<sequence>MVHINLTQLAHDCELHMSEQEVDQIERRHARLDKSTNSILLMTPIFSIISFVFASTLLCAIIYALLRRKIPSRKYSIIISRTAADIFSSVLIAAASLFANSYLASYMVLALFLYICTFGVIQLTSSHIAVIILRQISVTRPYGFQSICSIRRLSLVVGFTWCLSIMYAAAYAPMTTVIVDASKEDKVCPYHNCQRPLIITAITIIVISMFTVLGSYGIVVAKMAQIAHSEKMHNEPEMTRKRMQKFFKFGGHLALYTLIVSLIFVGSLFILHNAEDYHRINRMIAINCDVYDYLNIKLRLETIAGGAVLLWCVRIIFDVVITFLSEIRLLPWLRLDNLQSLDNNRIVSVRHGLGWQKGCVNCPVFNIENRLHPLDFKN</sequence>
<dbReference type="InterPro" id="IPR017452">
    <property type="entry name" value="GPCR_Rhodpsn_7TM"/>
</dbReference>
<dbReference type="PANTHER" id="PTHR37441">
    <property type="entry name" value="PROTEIN CBG16518"/>
    <property type="match status" value="1"/>
</dbReference>
<keyword evidence="4 9" id="KW-1133">Transmembrane helix</keyword>
<feature type="transmembrane region" description="Helical" evidence="9">
    <location>
        <begin position="153"/>
        <end position="178"/>
    </location>
</feature>
<comment type="subcellular location">
    <subcellularLocation>
        <location evidence="1">Cell membrane</location>
        <topology evidence="1">Multi-pass membrane protein</topology>
    </subcellularLocation>
</comment>
<keyword evidence="12" id="KW-1185">Reference proteome</keyword>
<protein>
    <recommendedName>
        <fullName evidence="10">G-protein coupled receptors family 1 profile domain-containing protein</fullName>
    </recommendedName>
</protein>
<proteinExistence type="predicted"/>
<feature type="transmembrane region" description="Helical" evidence="9">
    <location>
        <begin position="249"/>
        <end position="271"/>
    </location>
</feature>
<keyword evidence="7" id="KW-0675">Receptor</keyword>
<feature type="domain" description="G-protein coupled receptors family 1 profile" evidence="10">
    <location>
        <begin position="55"/>
        <end position="248"/>
    </location>
</feature>
<feature type="transmembrane region" description="Helical" evidence="9">
    <location>
        <begin position="111"/>
        <end position="133"/>
    </location>
</feature>
<feature type="transmembrane region" description="Helical" evidence="9">
    <location>
        <begin position="39"/>
        <end position="66"/>
    </location>
</feature>
<gene>
    <name evidence="11" type="primary">Cni-F49E11.2</name>
    <name evidence="11" type="synonym">Cnig_chr_IV.g14458</name>
    <name evidence="11" type="ORF">B9Z55_014458</name>
</gene>
<dbReference type="OrthoDB" id="5837530at2759"/>
<keyword evidence="3 9" id="KW-0812">Transmembrane</keyword>
<dbReference type="InterPro" id="IPR040435">
    <property type="entry name" value="Put_GPCR_Chromadorea"/>
</dbReference>
<evidence type="ECO:0000256" key="5">
    <source>
        <dbReference type="ARBA" id="ARBA00023040"/>
    </source>
</evidence>
<feature type="transmembrane region" description="Helical" evidence="9">
    <location>
        <begin position="303"/>
        <end position="324"/>
    </location>
</feature>
<evidence type="ECO:0000259" key="10">
    <source>
        <dbReference type="PROSITE" id="PS50262"/>
    </source>
</evidence>
<keyword evidence="5" id="KW-0297">G-protein coupled receptor</keyword>
<keyword evidence="6 9" id="KW-0472">Membrane</keyword>
<dbReference type="PANTHER" id="PTHR37441:SF7">
    <property type="entry name" value="G-PROTEIN COUPLED RECEPTORS FAMILY 1 PROFILE DOMAIN-CONTAINING PROTEIN"/>
    <property type="match status" value="1"/>
</dbReference>
<keyword evidence="2" id="KW-1003">Cell membrane</keyword>
<feature type="transmembrane region" description="Helical" evidence="9">
    <location>
        <begin position="78"/>
        <end position="99"/>
    </location>
</feature>
<evidence type="ECO:0000256" key="2">
    <source>
        <dbReference type="ARBA" id="ARBA00022475"/>
    </source>
</evidence>
<evidence type="ECO:0000256" key="6">
    <source>
        <dbReference type="ARBA" id="ARBA00023136"/>
    </source>
</evidence>
<accession>A0A2G5U5Z6</accession>
<evidence type="ECO:0000256" key="7">
    <source>
        <dbReference type="ARBA" id="ARBA00023170"/>
    </source>
</evidence>
<reference evidence="12" key="1">
    <citation type="submission" date="2017-10" db="EMBL/GenBank/DDBJ databases">
        <title>Rapid genome shrinkage in a self-fertile nematode reveals novel sperm competition proteins.</title>
        <authorList>
            <person name="Yin D."/>
            <person name="Schwarz E.M."/>
            <person name="Thomas C.G."/>
            <person name="Felde R.L."/>
            <person name="Korf I.F."/>
            <person name="Cutter A.D."/>
            <person name="Schartner C.M."/>
            <person name="Ralston E.J."/>
            <person name="Meyer B.J."/>
            <person name="Haag E.S."/>
        </authorList>
    </citation>
    <scope>NUCLEOTIDE SEQUENCE [LARGE SCALE GENOMIC DNA]</scope>
    <source>
        <strain evidence="12">JU1422</strain>
    </source>
</reference>